<gene>
    <name evidence="2" type="ORF">Golax_018359</name>
</gene>
<dbReference type="AlphaFoldDB" id="A0A7J8Z4D7"/>
<proteinExistence type="predicted"/>
<organism evidence="2 3">
    <name type="scientific">Gossypium laxum</name>
    <dbReference type="NCBI Taxonomy" id="34288"/>
    <lineage>
        <taxon>Eukaryota</taxon>
        <taxon>Viridiplantae</taxon>
        <taxon>Streptophyta</taxon>
        <taxon>Embryophyta</taxon>
        <taxon>Tracheophyta</taxon>
        <taxon>Spermatophyta</taxon>
        <taxon>Magnoliopsida</taxon>
        <taxon>eudicotyledons</taxon>
        <taxon>Gunneridae</taxon>
        <taxon>Pentapetalae</taxon>
        <taxon>rosids</taxon>
        <taxon>malvids</taxon>
        <taxon>Malvales</taxon>
        <taxon>Malvaceae</taxon>
        <taxon>Malvoideae</taxon>
        <taxon>Gossypium</taxon>
    </lineage>
</organism>
<feature type="compositionally biased region" description="Low complexity" evidence="1">
    <location>
        <begin position="25"/>
        <end position="41"/>
    </location>
</feature>
<evidence type="ECO:0000256" key="1">
    <source>
        <dbReference type="SAM" id="MobiDB-lite"/>
    </source>
</evidence>
<dbReference type="Proteomes" id="UP000593574">
    <property type="component" value="Unassembled WGS sequence"/>
</dbReference>
<reference evidence="2 3" key="1">
    <citation type="journal article" date="2019" name="Genome Biol. Evol.">
        <title>Insights into the evolution of the New World diploid cottons (Gossypium, subgenus Houzingenia) based on genome sequencing.</title>
        <authorList>
            <person name="Grover C.E."/>
            <person name="Arick M.A. 2nd"/>
            <person name="Thrash A."/>
            <person name="Conover J.L."/>
            <person name="Sanders W.S."/>
            <person name="Peterson D.G."/>
            <person name="Frelichowski J.E."/>
            <person name="Scheffler J.A."/>
            <person name="Scheffler B.E."/>
            <person name="Wendel J.F."/>
        </authorList>
    </citation>
    <scope>NUCLEOTIDE SEQUENCE [LARGE SCALE GENOMIC DNA]</scope>
    <source>
        <strain evidence="2">4</strain>
        <tissue evidence="2">Leaf</tissue>
    </source>
</reference>
<sequence length="54" mass="5932">MRPPSLRTQQVTASRVFTCLGNARTNATRARSASTSSSGRGCCRCRRSMKKRPS</sequence>
<keyword evidence="3" id="KW-1185">Reference proteome</keyword>
<feature type="region of interest" description="Disordered" evidence="1">
    <location>
        <begin position="25"/>
        <end position="54"/>
    </location>
</feature>
<protein>
    <submittedName>
        <fullName evidence="2">Uncharacterized protein</fullName>
    </submittedName>
</protein>
<dbReference type="EMBL" id="JABEZV010000002">
    <property type="protein sequence ID" value="MBA0706234.1"/>
    <property type="molecule type" value="Genomic_DNA"/>
</dbReference>
<comment type="caution">
    <text evidence="2">The sequence shown here is derived from an EMBL/GenBank/DDBJ whole genome shotgun (WGS) entry which is preliminary data.</text>
</comment>
<evidence type="ECO:0000313" key="3">
    <source>
        <dbReference type="Proteomes" id="UP000593574"/>
    </source>
</evidence>
<evidence type="ECO:0000313" key="2">
    <source>
        <dbReference type="EMBL" id="MBA0706234.1"/>
    </source>
</evidence>
<accession>A0A7J8Z4D7</accession>
<name>A0A7J8Z4D7_9ROSI</name>
<feature type="compositionally biased region" description="Basic residues" evidence="1">
    <location>
        <begin position="43"/>
        <end position="54"/>
    </location>
</feature>